<dbReference type="AlphaFoldDB" id="A0A392SD42"/>
<comment type="caution">
    <text evidence="1">The sequence shown here is derived from an EMBL/GenBank/DDBJ whole genome shotgun (WGS) entry which is preliminary data.</text>
</comment>
<evidence type="ECO:0000313" key="2">
    <source>
        <dbReference type="Proteomes" id="UP000265520"/>
    </source>
</evidence>
<keyword evidence="2" id="KW-1185">Reference proteome</keyword>
<feature type="non-terminal residue" evidence="1">
    <location>
        <position position="62"/>
    </location>
</feature>
<dbReference type="PANTHER" id="PTHR11439:SF498">
    <property type="entry name" value="DNAK FAMILY PROTEIN"/>
    <property type="match status" value="1"/>
</dbReference>
<dbReference type="Proteomes" id="UP000265520">
    <property type="component" value="Unassembled WGS sequence"/>
</dbReference>
<organism evidence="1 2">
    <name type="scientific">Trifolium medium</name>
    <dbReference type="NCBI Taxonomy" id="97028"/>
    <lineage>
        <taxon>Eukaryota</taxon>
        <taxon>Viridiplantae</taxon>
        <taxon>Streptophyta</taxon>
        <taxon>Embryophyta</taxon>
        <taxon>Tracheophyta</taxon>
        <taxon>Spermatophyta</taxon>
        <taxon>Magnoliopsida</taxon>
        <taxon>eudicotyledons</taxon>
        <taxon>Gunneridae</taxon>
        <taxon>Pentapetalae</taxon>
        <taxon>rosids</taxon>
        <taxon>fabids</taxon>
        <taxon>Fabales</taxon>
        <taxon>Fabaceae</taxon>
        <taxon>Papilionoideae</taxon>
        <taxon>50 kb inversion clade</taxon>
        <taxon>NPAAA clade</taxon>
        <taxon>Hologalegina</taxon>
        <taxon>IRL clade</taxon>
        <taxon>Trifolieae</taxon>
        <taxon>Trifolium</taxon>
    </lineage>
</organism>
<accession>A0A392SD42</accession>
<reference evidence="1 2" key="1">
    <citation type="journal article" date="2018" name="Front. Plant Sci.">
        <title>Red Clover (Trifolium pratense) and Zigzag Clover (T. medium) - A Picture of Genomic Similarities and Differences.</title>
        <authorList>
            <person name="Dluhosova J."/>
            <person name="Istvanek J."/>
            <person name="Nedelnik J."/>
            <person name="Repkova J."/>
        </authorList>
    </citation>
    <scope>NUCLEOTIDE SEQUENCE [LARGE SCALE GENOMIC DNA]</scope>
    <source>
        <strain evidence="2">cv. 10/8</strain>
        <tissue evidence="1">Leaf</tissue>
    </source>
</reference>
<evidence type="ECO:0000313" key="1">
    <source>
        <dbReference type="EMBL" id="MCI46569.1"/>
    </source>
</evidence>
<proteinExistence type="predicted"/>
<protein>
    <submittedName>
        <fullName evidence="1">Copia protein</fullName>
    </submittedName>
</protein>
<sequence length="62" mass="7028">MMSLAIADWLDGCFISPVLTQISHVVQQLSQFLSNPTSLHFKAAHRVLRYLKGSPRRGLFFP</sequence>
<dbReference type="EMBL" id="LXQA010359388">
    <property type="protein sequence ID" value="MCI46569.1"/>
    <property type="molecule type" value="Genomic_DNA"/>
</dbReference>
<name>A0A392SD42_9FABA</name>
<dbReference type="PANTHER" id="PTHR11439">
    <property type="entry name" value="GAG-POL-RELATED RETROTRANSPOSON"/>
    <property type="match status" value="1"/>
</dbReference>